<sequence>MKAAEVGIMMSDPVGNVRHCFTPLAAYIVDTPEAAMLACVRRKTSPFTIASYLQFGDSFRHPARTCSITLDQLNNITVDPNELEAYFNACAEYRLNGVHSPFWVDWPLADPSVFLMPELLHHWHKEFWDHDLQWCLAVVGAQELDFRFSILQPITGYCYELG</sequence>
<dbReference type="InterPro" id="IPR041078">
    <property type="entry name" value="Plavaka"/>
</dbReference>
<comment type="caution">
    <text evidence="1">The sequence shown here is derived from an EMBL/GenBank/DDBJ whole genome shotgun (WGS) entry which is preliminary data.</text>
</comment>
<keyword evidence="2" id="KW-1185">Reference proteome</keyword>
<dbReference type="Proteomes" id="UP000714275">
    <property type="component" value="Unassembled WGS sequence"/>
</dbReference>
<dbReference type="EMBL" id="JABBWD010000007">
    <property type="protein sequence ID" value="KAG1780966.1"/>
    <property type="molecule type" value="Genomic_DNA"/>
</dbReference>
<dbReference type="AlphaFoldDB" id="A0A9P7A2B2"/>
<dbReference type="Pfam" id="PF18759">
    <property type="entry name" value="Plavaka"/>
    <property type="match status" value="1"/>
</dbReference>
<reference evidence="1" key="1">
    <citation type="journal article" date="2020" name="New Phytol.">
        <title>Comparative genomics reveals dynamic genome evolution in host specialist ectomycorrhizal fungi.</title>
        <authorList>
            <person name="Lofgren L.A."/>
            <person name="Nguyen N.H."/>
            <person name="Vilgalys R."/>
            <person name="Ruytinx J."/>
            <person name="Liao H.L."/>
            <person name="Branco S."/>
            <person name="Kuo A."/>
            <person name="LaButti K."/>
            <person name="Lipzen A."/>
            <person name="Andreopoulos W."/>
            <person name="Pangilinan J."/>
            <person name="Riley R."/>
            <person name="Hundley H."/>
            <person name="Na H."/>
            <person name="Barry K."/>
            <person name="Grigoriev I.V."/>
            <person name="Stajich J.E."/>
            <person name="Kennedy P.G."/>
        </authorList>
    </citation>
    <scope>NUCLEOTIDE SEQUENCE</scope>
    <source>
        <strain evidence="1">DOB743</strain>
    </source>
</reference>
<gene>
    <name evidence="1" type="ORF">EV702DRAFT_963348</name>
</gene>
<accession>A0A9P7A2B2</accession>
<protein>
    <submittedName>
        <fullName evidence="1">Uncharacterized protein</fullName>
    </submittedName>
</protein>
<dbReference type="OrthoDB" id="3232986at2759"/>
<evidence type="ECO:0000313" key="2">
    <source>
        <dbReference type="Proteomes" id="UP000714275"/>
    </source>
</evidence>
<name>A0A9P7A2B2_9AGAM</name>
<proteinExistence type="predicted"/>
<evidence type="ECO:0000313" key="1">
    <source>
        <dbReference type="EMBL" id="KAG1780966.1"/>
    </source>
</evidence>
<organism evidence="1 2">
    <name type="scientific">Suillus placidus</name>
    <dbReference type="NCBI Taxonomy" id="48579"/>
    <lineage>
        <taxon>Eukaryota</taxon>
        <taxon>Fungi</taxon>
        <taxon>Dikarya</taxon>
        <taxon>Basidiomycota</taxon>
        <taxon>Agaricomycotina</taxon>
        <taxon>Agaricomycetes</taxon>
        <taxon>Agaricomycetidae</taxon>
        <taxon>Boletales</taxon>
        <taxon>Suillineae</taxon>
        <taxon>Suillaceae</taxon>
        <taxon>Suillus</taxon>
    </lineage>
</organism>